<dbReference type="Proteomes" id="UP000228528">
    <property type="component" value="Unassembled WGS sequence"/>
</dbReference>
<accession>A0A2M6P254</accession>
<reference evidence="2" key="1">
    <citation type="submission" date="2017-09" db="EMBL/GenBank/DDBJ databases">
        <title>Depth-based differentiation of microbial function through sediment-hosted aquifers and enrichment of novel symbionts in the deep terrestrial subsurface.</title>
        <authorList>
            <person name="Probst A.J."/>
            <person name="Ladd B."/>
            <person name="Jarett J.K."/>
            <person name="Geller-Mcgrath D.E."/>
            <person name="Sieber C.M.K."/>
            <person name="Emerson J.B."/>
            <person name="Anantharaman K."/>
            <person name="Thomas B.C."/>
            <person name="Malmstrom R."/>
            <person name="Stieglmeier M."/>
            <person name="Klingl A."/>
            <person name="Woyke T."/>
            <person name="Ryan C.M."/>
            <person name="Banfield J.F."/>
        </authorList>
    </citation>
    <scope>NUCLEOTIDE SEQUENCE [LARGE SCALE GENOMIC DNA]</scope>
</reference>
<organism evidence="1 2">
    <name type="scientific">Candidatus Magasanikbacteria bacterium CG10_big_fil_rev_8_21_14_0_10_38_6</name>
    <dbReference type="NCBI Taxonomy" id="1974647"/>
    <lineage>
        <taxon>Bacteria</taxon>
        <taxon>Candidatus Magasanikiibacteriota</taxon>
    </lineage>
</organism>
<sequence length="183" mass="21349">MRGLEYDAQGSCWTWLKKGNRRMKSWDNTILGQIFIRGNELVGEVNSLERALRLKNKLAIGLGKMVVFDRIDSKDFAAMPQPSQEDRRKFEEEQRRIHSDPDVRKALLQKQKEYYLKDWISSRIPALNNKTPLQAVKTKEGRLQLEVLINRMEGMSNAQPDYLPKMDMNFLRQKLGLPLADRS</sequence>
<comment type="caution">
    <text evidence="1">The sequence shown here is derived from an EMBL/GenBank/DDBJ whole genome shotgun (WGS) entry which is preliminary data.</text>
</comment>
<evidence type="ECO:0000313" key="1">
    <source>
        <dbReference type="EMBL" id="PIR77812.1"/>
    </source>
</evidence>
<proteinExistence type="predicted"/>
<name>A0A2M6P254_9BACT</name>
<dbReference type="EMBL" id="PFBW01000022">
    <property type="protein sequence ID" value="PIR77812.1"/>
    <property type="molecule type" value="Genomic_DNA"/>
</dbReference>
<gene>
    <name evidence="1" type="ORF">COU30_00445</name>
</gene>
<protein>
    <submittedName>
        <fullName evidence="1">Uncharacterized protein</fullName>
    </submittedName>
</protein>
<evidence type="ECO:0000313" key="2">
    <source>
        <dbReference type="Proteomes" id="UP000228528"/>
    </source>
</evidence>
<dbReference type="AlphaFoldDB" id="A0A2M6P254"/>